<sequence length="296" mass="34821">MLINEICKECSLTKKAIEYYEKQGLISPQIAENGYRNYTDKDVYLLKEISILRRLGLSTADIKEILSSKNKSAALSKHKYLLNLKIEKASMQQKCLENLIEDYDISRELSYIETNINPLFTIKEKLLMSFPGSYGMYLCVHFGRFLNEKIDSEEKEKAYLKIISFLDSVADIDITEEMEKYLENSLAFMKEADMDKMNNQLLSAVEDAHKYIEDNKDFIEEYMKVRASREFKKSEAYKFQQLLLDFNKTSGYYDIFIPNLKILSSSYREYSSKLHEANKLFVERYPEMKNLYNDNI</sequence>
<comment type="caution">
    <text evidence="6">The sequence shown here is derived from an EMBL/GenBank/DDBJ whole genome shotgun (WGS) entry which is preliminary data.</text>
</comment>
<evidence type="ECO:0000256" key="3">
    <source>
        <dbReference type="ARBA" id="ARBA00023125"/>
    </source>
</evidence>
<feature type="domain" description="HTH merR-type" evidence="5">
    <location>
        <begin position="1"/>
        <end position="68"/>
    </location>
</feature>
<dbReference type="SMART" id="SM00422">
    <property type="entry name" value="HTH_MERR"/>
    <property type="match status" value="1"/>
</dbReference>
<evidence type="ECO:0000256" key="1">
    <source>
        <dbReference type="ARBA" id="ARBA00022491"/>
    </source>
</evidence>
<accession>A0ABS1TCE9</accession>
<keyword evidence="4" id="KW-0804">Transcription</keyword>
<dbReference type="Gene3D" id="1.10.1660.10">
    <property type="match status" value="1"/>
</dbReference>
<name>A0ABS1TCE9_9CLOT</name>
<keyword evidence="7" id="KW-1185">Reference proteome</keyword>
<dbReference type="PANTHER" id="PTHR30204">
    <property type="entry name" value="REDOX-CYCLING DRUG-SENSING TRANSCRIPTIONAL ACTIVATOR SOXR"/>
    <property type="match status" value="1"/>
</dbReference>
<dbReference type="SUPFAM" id="SSF46955">
    <property type="entry name" value="Putative DNA-binding domain"/>
    <property type="match status" value="1"/>
</dbReference>
<dbReference type="CDD" id="cd00592">
    <property type="entry name" value="HTH_MerR-like"/>
    <property type="match status" value="1"/>
</dbReference>
<evidence type="ECO:0000256" key="4">
    <source>
        <dbReference type="ARBA" id="ARBA00023163"/>
    </source>
</evidence>
<dbReference type="PROSITE" id="PS50937">
    <property type="entry name" value="HTH_MERR_2"/>
    <property type="match status" value="1"/>
</dbReference>
<gene>
    <name evidence="6" type="ORF">JK636_14860</name>
</gene>
<keyword evidence="3" id="KW-0238">DNA-binding</keyword>
<dbReference type="InterPro" id="IPR009061">
    <property type="entry name" value="DNA-bd_dom_put_sf"/>
</dbReference>
<proteinExistence type="predicted"/>
<reference evidence="6 7" key="1">
    <citation type="submission" date="2021-01" db="EMBL/GenBank/DDBJ databases">
        <title>Genome public.</title>
        <authorList>
            <person name="Liu C."/>
            <person name="Sun Q."/>
        </authorList>
    </citation>
    <scope>NUCLEOTIDE SEQUENCE [LARGE SCALE GENOMIC DNA]</scope>
    <source>
        <strain evidence="6 7">YIM B02515</strain>
    </source>
</reference>
<dbReference type="InterPro" id="IPR047057">
    <property type="entry name" value="MerR_fam"/>
</dbReference>
<protein>
    <submittedName>
        <fullName evidence="6">MerR family transcriptional regulator</fullName>
    </submittedName>
</protein>
<dbReference type="Proteomes" id="UP000632377">
    <property type="component" value="Unassembled WGS sequence"/>
</dbReference>
<dbReference type="PANTHER" id="PTHR30204:SF69">
    <property type="entry name" value="MERR-FAMILY TRANSCRIPTIONAL REGULATOR"/>
    <property type="match status" value="1"/>
</dbReference>
<keyword evidence="1" id="KW-0678">Repressor</keyword>
<dbReference type="Pfam" id="PF13411">
    <property type="entry name" value="MerR_1"/>
    <property type="match status" value="1"/>
</dbReference>
<evidence type="ECO:0000313" key="7">
    <source>
        <dbReference type="Proteomes" id="UP000632377"/>
    </source>
</evidence>
<evidence type="ECO:0000313" key="6">
    <source>
        <dbReference type="EMBL" id="MBL4937033.1"/>
    </source>
</evidence>
<organism evidence="6 7">
    <name type="scientific">Clostridium rhizosphaerae</name>
    <dbReference type="NCBI Taxonomy" id="2803861"/>
    <lineage>
        <taxon>Bacteria</taxon>
        <taxon>Bacillati</taxon>
        <taxon>Bacillota</taxon>
        <taxon>Clostridia</taxon>
        <taxon>Eubacteriales</taxon>
        <taxon>Clostridiaceae</taxon>
        <taxon>Clostridium</taxon>
    </lineage>
</organism>
<dbReference type="EMBL" id="JAESWC010000009">
    <property type="protein sequence ID" value="MBL4937033.1"/>
    <property type="molecule type" value="Genomic_DNA"/>
</dbReference>
<evidence type="ECO:0000259" key="5">
    <source>
        <dbReference type="PROSITE" id="PS50937"/>
    </source>
</evidence>
<dbReference type="InterPro" id="IPR000551">
    <property type="entry name" value="MerR-type_HTH_dom"/>
</dbReference>
<evidence type="ECO:0000256" key="2">
    <source>
        <dbReference type="ARBA" id="ARBA00023015"/>
    </source>
</evidence>
<keyword evidence="2" id="KW-0805">Transcription regulation</keyword>
<dbReference type="RefSeq" id="WP_202749788.1">
    <property type="nucleotide sequence ID" value="NZ_JAESWC010000009.1"/>
</dbReference>